<comment type="caution">
    <text evidence="1">The sequence shown here is derived from an EMBL/GenBank/DDBJ whole genome shotgun (WGS) entry which is preliminary data.</text>
</comment>
<gene>
    <name evidence="1" type="ORF">CDAR_169511</name>
</gene>
<accession>A0AAV4SXM6</accession>
<keyword evidence="2" id="KW-1185">Reference proteome</keyword>
<dbReference type="Proteomes" id="UP001054837">
    <property type="component" value="Unassembled WGS sequence"/>
</dbReference>
<evidence type="ECO:0000313" key="2">
    <source>
        <dbReference type="Proteomes" id="UP001054837"/>
    </source>
</evidence>
<protein>
    <submittedName>
        <fullName evidence="1">Uncharacterized protein</fullName>
    </submittedName>
</protein>
<name>A0AAV4SXM6_9ARAC</name>
<evidence type="ECO:0000313" key="1">
    <source>
        <dbReference type="EMBL" id="GIY38674.1"/>
    </source>
</evidence>
<proteinExistence type="predicted"/>
<dbReference type="AlphaFoldDB" id="A0AAV4SXM6"/>
<dbReference type="EMBL" id="BPLQ01008656">
    <property type="protein sequence ID" value="GIY38674.1"/>
    <property type="molecule type" value="Genomic_DNA"/>
</dbReference>
<sequence length="117" mass="13229">MLSILNDAISFYGISILGLPKDSDIASGGYISHLSLAQGQNLYPAFLKYDWLQQQITVIKPTHYHYPKEGHRFRHQIIEKILPFLFSAPSPYCVPGSNKREVSGKICPQNIIRLVLC</sequence>
<organism evidence="1 2">
    <name type="scientific">Caerostris darwini</name>
    <dbReference type="NCBI Taxonomy" id="1538125"/>
    <lineage>
        <taxon>Eukaryota</taxon>
        <taxon>Metazoa</taxon>
        <taxon>Ecdysozoa</taxon>
        <taxon>Arthropoda</taxon>
        <taxon>Chelicerata</taxon>
        <taxon>Arachnida</taxon>
        <taxon>Araneae</taxon>
        <taxon>Araneomorphae</taxon>
        <taxon>Entelegynae</taxon>
        <taxon>Araneoidea</taxon>
        <taxon>Araneidae</taxon>
        <taxon>Caerostris</taxon>
    </lineage>
</organism>
<reference evidence="1 2" key="1">
    <citation type="submission" date="2021-06" db="EMBL/GenBank/DDBJ databases">
        <title>Caerostris darwini draft genome.</title>
        <authorList>
            <person name="Kono N."/>
            <person name="Arakawa K."/>
        </authorList>
    </citation>
    <scope>NUCLEOTIDE SEQUENCE [LARGE SCALE GENOMIC DNA]</scope>
</reference>